<reference evidence="3" key="1">
    <citation type="journal article" date="2014" name="Proc. Natl. Acad. Sci. U.S.A.">
        <title>Extensive sampling of basidiomycete genomes demonstrates inadequacy of the white-rot/brown-rot paradigm for wood decay fungi.</title>
        <authorList>
            <person name="Riley R."/>
            <person name="Salamov A.A."/>
            <person name="Brown D.W."/>
            <person name="Nagy L.G."/>
            <person name="Floudas D."/>
            <person name="Held B.W."/>
            <person name="Levasseur A."/>
            <person name="Lombard V."/>
            <person name="Morin E."/>
            <person name="Otillar R."/>
            <person name="Lindquist E.A."/>
            <person name="Sun H."/>
            <person name="LaButti K.M."/>
            <person name="Schmutz J."/>
            <person name="Jabbour D."/>
            <person name="Luo H."/>
            <person name="Baker S.E."/>
            <person name="Pisabarro A.G."/>
            <person name="Walton J.D."/>
            <person name="Blanchette R.A."/>
            <person name="Henrissat B."/>
            <person name="Martin F."/>
            <person name="Cullen D."/>
            <person name="Hibbett D.S."/>
            <person name="Grigoriev I.V."/>
        </authorList>
    </citation>
    <scope>NUCLEOTIDE SEQUENCE [LARGE SCALE GENOMIC DNA]</scope>
    <source>
        <strain evidence="3">FD-172 SS1</strain>
    </source>
</reference>
<keyword evidence="3" id="KW-1185">Reference proteome</keyword>
<protein>
    <recommendedName>
        <fullName evidence="1">BTB domain-containing protein</fullName>
    </recommendedName>
</protein>
<gene>
    <name evidence="2" type="ORF">BOTBODRAFT_175846</name>
</gene>
<evidence type="ECO:0000313" key="3">
    <source>
        <dbReference type="Proteomes" id="UP000027195"/>
    </source>
</evidence>
<proteinExistence type="predicted"/>
<feature type="domain" description="BTB" evidence="1">
    <location>
        <begin position="59"/>
        <end position="130"/>
    </location>
</feature>
<evidence type="ECO:0000259" key="1">
    <source>
        <dbReference type="PROSITE" id="PS50097"/>
    </source>
</evidence>
<dbReference type="PROSITE" id="PS50097">
    <property type="entry name" value="BTB"/>
    <property type="match status" value="1"/>
</dbReference>
<evidence type="ECO:0000313" key="2">
    <source>
        <dbReference type="EMBL" id="KDQ13248.1"/>
    </source>
</evidence>
<sequence>MDSVDMKSDTKLEWDILHRVEIQGNSSGLHESPEDASKDATILRRKLRSKHPKFWYGDGSVVIRVEHTIFRLHLSTLKSKSEFFSNLFARKDGTGTEEVEGCPLFDLDGRACNFTALLDALYGDLTALVGKVPSFFTLACLLRASHRWEFPVLRAWALDALHKRWSSSTNSVNEPKGLDAHALKVIVLSRECDEKSLLKRAFYQLLQLKGLGLSFESDINLTAGEGSIKRSDEYCHEPTKWHPDDSKLSHDDILRVIMLQAHVMDAWKALVCKSPSYKFLSDYHGGKKPSCREIFSTAWHQRVTEAPNMPWSDPLGCWSAIADISWTREGVCESCSKNCLSVWASARIRFWKELDNVLSI</sequence>
<dbReference type="CDD" id="cd18186">
    <property type="entry name" value="BTB_POZ_ZBTB_KLHL-like"/>
    <property type="match status" value="1"/>
</dbReference>
<organism evidence="2 3">
    <name type="scientific">Botryobasidium botryosum (strain FD-172 SS1)</name>
    <dbReference type="NCBI Taxonomy" id="930990"/>
    <lineage>
        <taxon>Eukaryota</taxon>
        <taxon>Fungi</taxon>
        <taxon>Dikarya</taxon>
        <taxon>Basidiomycota</taxon>
        <taxon>Agaricomycotina</taxon>
        <taxon>Agaricomycetes</taxon>
        <taxon>Cantharellales</taxon>
        <taxon>Botryobasidiaceae</taxon>
        <taxon>Botryobasidium</taxon>
    </lineage>
</organism>
<dbReference type="HOGENOM" id="CLU_048296_1_0_1"/>
<dbReference type="Proteomes" id="UP000027195">
    <property type="component" value="Unassembled WGS sequence"/>
</dbReference>
<accession>A0A067MBW8</accession>
<dbReference type="AlphaFoldDB" id="A0A067MBW8"/>
<dbReference type="EMBL" id="KL198045">
    <property type="protein sequence ID" value="KDQ13248.1"/>
    <property type="molecule type" value="Genomic_DNA"/>
</dbReference>
<dbReference type="InterPro" id="IPR011333">
    <property type="entry name" value="SKP1/BTB/POZ_sf"/>
</dbReference>
<dbReference type="OrthoDB" id="2746456at2759"/>
<dbReference type="SMART" id="SM00225">
    <property type="entry name" value="BTB"/>
    <property type="match status" value="1"/>
</dbReference>
<dbReference type="SUPFAM" id="SSF54695">
    <property type="entry name" value="POZ domain"/>
    <property type="match status" value="1"/>
</dbReference>
<dbReference type="InterPro" id="IPR000210">
    <property type="entry name" value="BTB/POZ_dom"/>
</dbReference>
<dbReference type="InParanoid" id="A0A067MBW8"/>
<name>A0A067MBW8_BOTB1</name>
<dbReference type="Gene3D" id="3.30.710.10">
    <property type="entry name" value="Potassium Channel Kv1.1, Chain A"/>
    <property type="match status" value="1"/>
</dbReference>